<feature type="binding site" evidence="7">
    <location>
        <begin position="354"/>
        <end position="355"/>
    </location>
    <ligand>
        <name>substrate</name>
    </ligand>
</feature>
<feature type="binding site" evidence="7">
    <location>
        <position position="542"/>
    </location>
    <ligand>
        <name>substrate</name>
    </ligand>
</feature>
<feature type="domain" description="Glycosyl hydrolase family 36 C-terminal" evidence="8">
    <location>
        <begin position="644"/>
        <end position="731"/>
    </location>
</feature>
<dbReference type="PRINTS" id="PR00743">
    <property type="entry name" value="GLHYDRLASE36"/>
</dbReference>
<feature type="active site" description="Nucleophile" evidence="6">
    <location>
        <position position="472"/>
    </location>
</feature>
<keyword evidence="3 5" id="KW-0378">Hydrolase</keyword>
<evidence type="ECO:0000256" key="4">
    <source>
        <dbReference type="ARBA" id="ARBA00023295"/>
    </source>
</evidence>
<dbReference type="InterPro" id="IPR013785">
    <property type="entry name" value="Aldolase_TIM"/>
</dbReference>
<dbReference type="InterPro" id="IPR017853">
    <property type="entry name" value="GH"/>
</dbReference>
<dbReference type="Gene3D" id="2.70.98.60">
    <property type="entry name" value="alpha-galactosidase from lactobacil brevis"/>
    <property type="match status" value="1"/>
</dbReference>
<dbReference type="InterPro" id="IPR031704">
    <property type="entry name" value="Glyco_hydro_36_N"/>
</dbReference>
<dbReference type="Gene3D" id="3.20.20.70">
    <property type="entry name" value="Aldolase class I"/>
    <property type="match status" value="1"/>
</dbReference>
<evidence type="ECO:0000256" key="6">
    <source>
        <dbReference type="PIRSR" id="PIRSR005536-1"/>
    </source>
</evidence>
<dbReference type="Pfam" id="PF02065">
    <property type="entry name" value="Melibiase"/>
    <property type="match status" value="1"/>
</dbReference>
<evidence type="ECO:0000259" key="8">
    <source>
        <dbReference type="Pfam" id="PF16874"/>
    </source>
</evidence>
<dbReference type="PANTHER" id="PTHR43053">
    <property type="entry name" value="GLYCOSIDASE FAMILY 31"/>
    <property type="match status" value="1"/>
</dbReference>
<dbReference type="EC" id="3.2.1.22" evidence="2 5"/>
<dbReference type="EMBL" id="CACRUT010000016">
    <property type="protein sequence ID" value="VYU45989.1"/>
    <property type="molecule type" value="Genomic_DNA"/>
</dbReference>
<reference evidence="10" key="1">
    <citation type="submission" date="2019-11" db="EMBL/GenBank/DDBJ databases">
        <authorList>
            <person name="Feng L."/>
        </authorList>
    </citation>
    <scope>NUCLEOTIDE SEQUENCE</scope>
    <source>
        <strain evidence="10">PclaraLFYP37</strain>
    </source>
</reference>
<dbReference type="CDD" id="cd14791">
    <property type="entry name" value="GH36"/>
    <property type="match status" value="1"/>
</dbReference>
<gene>
    <name evidence="10" type="primary">rafA_1</name>
    <name evidence="10" type="ORF">PCLFYP37_02979</name>
</gene>
<evidence type="ECO:0000259" key="9">
    <source>
        <dbReference type="Pfam" id="PF16875"/>
    </source>
</evidence>
<feature type="binding site" evidence="7">
    <location>
        <position position="186"/>
    </location>
    <ligand>
        <name>substrate</name>
    </ligand>
</feature>
<protein>
    <recommendedName>
        <fullName evidence="2 5">Alpha-galactosidase</fullName>
        <ecNumber evidence="2 5">3.2.1.22</ecNumber>
    </recommendedName>
</protein>
<dbReference type="GO" id="GO:0016052">
    <property type="term" value="P:carbohydrate catabolic process"/>
    <property type="evidence" value="ECO:0007669"/>
    <property type="project" value="InterPro"/>
</dbReference>
<sequence>MEIRSYIIGVAAATCSALPFAHSLAWEGNVLVSTPHTSLLLHAGEGQDLRFAYFGDRIEESQIHQIHDAWDGLNRTAYPTFGQPPHQIFALQAVHADGNWTTDLTVDKVETSTLDNAKLTAITLKDKVYPFQVKLYYKAYNDIDMIETWSEISHTEKKTVVLKRFDSGHFLIRRGDVWISHLHGSWASETHVTTEPLTPGIKMIENVDGARNGHLDHPEVMFSLDGKPHENEGRVIGTALCWSGNYSIRMVTDNNFVHRVFAGIDSESSEYKLAPKEVFTTPKLALTYSGEGLSGASRNFHRWARHAGMLHHGDQVRPVLLNSWEGVYLDVNEPAMAEMMKDIAALGGELFVMDDGWFGDKYRRVQDNSSLGDWVVDRKKLPNGLENLIQTADRNGIKFGIWIEPEAVNSKSELFEKHPDWALQVKGRPLQYGRGGTQMLLDVCNPEVQDFMFGIVDNLLGKHPQIAYIKWDANVELKNYGSTYLPQDKQSHIYIEYHRGLNKVLERIRAKYPDVLIQACGGGGGRASYGVLPYFDEFWVSDNTDALQRIYMQWGTSYFYPSNAMAQHISASPNHQTGRIIPIKFRCDVAMSGRLGMELQPSKMTKEEYQQTAQAIKDYKSVRDVIQLGNLYRLVSPYDDKGIASLMYTEDTENKAVFFAYKMEHFNNQVIPRVCLRGLDPSKNYRVRELNVKTGGQPCFLNGKTFSGALLMNTGIEMPLGSDYASCVLELTAE</sequence>
<evidence type="ECO:0000256" key="2">
    <source>
        <dbReference type="ARBA" id="ARBA00012755"/>
    </source>
</evidence>
<keyword evidence="4 5" id="KW-0326">Glycosidase</keyword>
<dbReference type="FunFam" id="3.20.20.70:FF:000118">
    <property type="entry name" value="Alpha-galactosidase"/>
    <property type="match status" value="1"/>
</dbReference>
<dbReference type="InterPro" id="IPR038417">
    <property type="entry name" value="Alpga-gal_N_sf"/>
</dbReference>
<dbReference type="Gene3D" id="2.60.40.1180">
    <property type="entry name" value="Golgi alpha-mannosidase II"/>
    <property type="match status" value="1"/>
</dbReference>
<dbReference type="InterPro" id="IPR013780">
    <property type="entry name" value="Glyco_hydro_b"/>
</dbReference>
<dbReference type="SUPFAM" id="SSF51445">
    <property type="entry name" value="(Trans)glycosidases"/>
    <property type="match status" value="1"/>
</dbReference>
<dbReference type="PANTHER" id="PTHR43053:SF3">
    <property type="entry name" value="ALPHA-GALACTOSIDASE C-RELATED"/>
    <property type="match status" value="1"/>
</dbReference>
<proteinExistence type="inferred from homology"/>
<feature type="binding site" evidence="7">
    <location>
        <begin position="470"/>
        <end position="474"/>
    </location>
    <ligand>
        <name>substrate</name>
    </ligand>
</feature>
<dbReference type="InterPro" id="IPR050985">
    <property type="entry name" value="Alpha-glycosidase_related"/>
</dbReference>
<accession>A0A6N3F1W1</accession>
<dbReference type="InterPro" id="IPR031705">
    <property type="entry name" value="Glyco_hydro_36_C"/>
</dbReference>
<evidence type="ECO:0000256" key="5">
    <source>
        <dbReference type="PIRNR" id="PIRNR005536"/>
    </source>
</evidence>
<dbReference type="GO" id="GO:0004557">
    <property type="term" value="F:alpha-galactosidase activity"/>
    <property type="evidence" value="ECO:0007669"/>
    <property type="project" value="UniProtKB-UniRule"/>
</dbReference>
<dbReference type="Pfam" id="PF16874">
    <property type="entry name" value="Glyco_hydro_36C"/>
    <property type="match status" value="1"/>
</dbReference>
<feature type="binding site" evidence="7">
    <location>
        <position position="434"/>
    </location>
    <ligand>
        <name>substrate</name>
    </ligand>
</feature>
<feature type="domain" description="Glycosyl hydrolase family 36 N-terminal" evidence="9">
    <location>
        <begin position="48"/>
        <end position="274"/>
    </location>
</feature>
<organism evidence="10">
    <name type="scientific">Paraprevotella clara</name>
    <dbReference type="NCBI Taxonomy" id="454154"/>
    <lineage>
        <taxon>Bacteria</taxon>
        <taxon>Pseudomonadati</taxon>
        <taxon>Bacteroidota</taxon>
        <taxon>Bacteroidia</taxon>
        <taxon>Bacteroidales</taxon>
        <taxon>Prevotellaceae</taxon>
        <taxon>Paraprevotella</taxon>
    </lineage>
</organism>
<dbReference type="InterPro" id="IPR002252">
    <property type="entry name" value="Glyco_hydro_36"/>
</dbReference>
<evidence type="ECO:0000313" key="10">
    <source>
        <dbReference type="EMBL" id="VYU45989.1"/>
    </source>
</evidence>
<dbReference type="AlphaFoldDB" id="A0A6N3F1W1"/>
<dbReference type="Pfam" id="PF16875">
    <property type="entry name" value="Glyco_hydro_36N"/>
    <property type="match status" value="1"/>
</dbReference>
<comment type="similarity">
    <text evidence="5">Belongs to the glycosyl hydrolase.</text>
</comment>
<evidence type="ECO:0000256" key="7">
    <source>
        <dbReference type="PIRSR" id="PIRSR005536-2"/>
    </source>
</evidence>
<feature type="binding site" evidence="7">
    <location>
        <position position="520"/>
    </location>
    <ligand>
        <name>substrate</name>
    </ligand>
</feature>
<dbReference type="RefSeq" id="WP_412442719.1">
    <property type="nucleotide sequence ID" value="NZ_CACRUT010000016.1"/>
</dbReference>
<evidence type="ECO:0000256" key="3">
    <source>
        <dbReference type="ARBA" id="ARBA00022801"/>
    </source>
</evidence>
<name>A0A6N3F1W1_9BACT</name>
<evidence type="ECO:0000256" key="1">
    <source>
        <dbReference type="ARBA" id="ARBA00001255"/>
    </source>
</evidence>
<dbReference type="PIRSF" id="PIRSF005536">
    <property type="entry name" value="Agal"/>
    <property type="match status" value="1"/>
</dbReference>
<feature type="active site" description="Proton donor" evidence="6">
    <location>
        <position position="542"/>
    </location>
</feature>
<comment type="catalytic activity">
    <reaction evidence="1 5">
        <text>Hydrolysis of terminal, non-reducing alpha-D-galactose residues in alpha-D-galactosides, including galactose oligosaccharides, galactomannans and galactolipids.</text>
        <dbReference type="EC" id="3.2.1.22"/>
    </reaction>
</comment>